<dbReference type="AlphaFoldDB" id="A0A8T8T6E9"/>
<dbReference type="EMBL" id="LWDF02000143">
    <property type="protein sequence ID" value="KAE8256079.1"/>
    <property type="molecule type" value="Genomic_DNA"/>
</dbReference>
<feature type="transmembrane region" description="Helical" evidence="2">
    <location>
        <begin position="158"/>
        <end position="178"/>
    </location>
</feature>
<organism evidence="3 4">
    <name type="scientific">Tilletia indica</name>
    <dbReference type="NCBI Taxonomy" id="43049"/>
    <lineage>
        <taxon>Eukaryota</taxon>
        <taxon>Fungi</taxon>
        <taxon>Dikarya</taxon>
        <taxon>Basidiomycota</taxon>
        <taxon>Ustilaginomycotina</taxon>
        <taxon>Exobasidiomycetes</taxon>
        <taxon>Tilletiales</taxon>
        <taxon>Tilletiaceae</taxon>
        <taxon>Tilletia</taxon>
    </lineage>
</organism>
<dbReference type="Proteomes" id="UP000077521">
    <property type="component" value="Unassembled WGS sequence"/>
</dbReference>
<dbReference type="PANTHER" id="PTHR12840:SF1">
    <property type="entry name" value="NADH DEHYDROGENASE [UBIQUINONE] 1 BETA SUBCOMPLEX SUBUNIT 8, MITOCHONDRIAL"/>
    <property type="match status" value="1"/>
</dbReference>
<keyword evidence="4" id="KW-1185">Reference proteome</keyword>
<comment type="caution">
    <text evidence="3">The sequence shown here is derived from an EMBL/GenBank/DDBJ whole genome shotgun (WGS) entry which is preliminary data.</text>
</comment>
<evidence type="ECO:0000313" key="3">
    <source>
        <dbReference type="EMBL" id="KAE8256079.1"/>
    </source>
</evidence>
<feature type="compositionally biased region" description="Low complexity" evidence="1">
    <location>
        <begin position="81"/>
        <end position="94"/>
    </location>
</feature>
<reference evidence="3" key="1">
    <citation type="submission" date="2016-04" db="EMBL/GenBank/DDBJ databases">
        <authorList>
            <person name="Nguyen H.D."/>
            <person name="Samba Siva P."/>
            <person name="Cullis J."/>
            <person name="Levesque C.A."/>
            <person name="Hambleton S."/>
        </authorList>
    </citation>
    <scope>NUCLEOTIDE SEQUENCE</scope>
    <source>
        <strain evidence="3">DAOMC 236416</strain>
    </source>
</reference>
<keyword evidence="2" id="KW-1133">Transmembrane helix</keyword>
<proteinExistence type="predicted"/>
<gene>
    <name evidence="3" type="ORF">A4X13_0g2826</name>
</gene>
<feature type="compositionally biased region" description="Acidic residues" evidence="1">
    <location>
        <begin position="210"/>
        <end position="225"/>
    </location>
</feature>
<feature type="compositionally biased region" description="Low complexity" evidence="1">
    <location>
        <begin position="40"/>
        <end position="50"/>
    </location>
</feature>
<dbReference type="Pfam" id="PF05821">
    <property type="entry name" value="NDUF_B8"/>
    <property type="match status" value="1"/>
</dbReference>
<feature type="region of interest" description="Disordered" evidence="1">
    <location>
        <begin position="1"/>
        <end position="50"/>
    </location>
</feature>
<protein>
    <submittedName>
        <fullName evidence="3">Uncharacterized protein</fullName>
    </submittedName>
</protein>
<feature type="region of interest" description="Disordered" evidence="1">
    <location>
        <begin position="73"/>
        <end position="107"/>
    </location>
</feature>
<dbReference type="GO" id="GO:0005739">
    <property type="term" value="C:mitochondrion"/>
    <property type="evidence" value="ECO:0007669"/>
    <property type="project" value="InterPro"/>
</dbReference>
<sequence length="225" mass="24140">MVTRGVSNGSGGRPSYHLRPWSKPPSHSSTPEASEESKMAAARSLVAAAAAASARRTPLAVLPAFHQRAFTTSRASLAEPTSTSASSTSSTSSSNGINKDPQLGDYPDLPLVSLQHRRWSPNWWDPQEKRNFGETLHEQHDAMSVWAPDAHALPASTALFQFALAGLAMTAFAGMVYLTKFERPAVPRTYPRDGLRAEMGGTELAALSDAETEEGGEEEDAEDSE</sequence>
<keyword evidence="2" id="KW-0812">Transmembrane</keyword>
<evidence type="ECO:0000256" key="1">
    <source>
        <dbReference type="SAM" id="MobiDB-lite"/>
    </source>
</evidence>
<reference evidence="3" key="2">
    <citation type="journal article" date="2019" name="IMA Fungus">
        <title>Genome sequencing and comparison of five Tilletia species to identify candidate genes for the detection of regulated species infecting wheat.</title>
        <authorList>
            <person name="Nguyen H.D.T."/>
            <person name="Sultana T."/>
            <person name="Kesanakurti P."/>
            <person name="Hambleton S."/>
        </authorList>
    </citation>
    <scope>NUCLEOTIDE SEQUENCE</scope>
    <source>
        <strain evidence="3">DAOMC 236416</strain>
    </source>
</reference>
<dbReference type="PANTHER" id="PTHR12840">
    <property type="entry name" value="NADH-UBIQUINONE OXIDOREDUCTASE ASHI SUBUNIT"/>
    <property type="match status" value="1"/>
</dbReference>
<dbReference type="InterPro" id="IPR008699">
    <property type="entry name" value="NDUFB8"/>
</dbReference>
<name>A0A8T8T6E9_9BASI</name>
<evidence type="ECO:0000313" key="4">
    <source>
        <dbReference type="Proteomes" id="UP000077521"/>
    </source>
</evidence>
<keyword evidence="2" id="KW-0472">Membrane</keyword>
<evidence type="ECO:0000256" key="2">
    <source>
        <dbReference type="SAM" id="Phobius"/>
    </source>
</evidence>
<accession>A0A8T8T6E9</accession>
<feature type="region of interest" description="Disordered" evidence="1">
    <location>
        <begin position="190"/>
        <end position="225"/>
    </location>
</feature>